<keyword evidence="2" id="KW-0472">Membrane</keyword>
<keyword evidence="2" id="KW-1133">Transmembrane helix</keyword>
<proteinExistence type="predicted"/>
<reference evidence="3" key="1">
    <citation type="journal article" date="2020" name="mSystems">
        <title>Genome- and Community-Level Interaction Insights into Carbon Utilization and Element Cycling Functions of Hydrothermarchaeota in Hydrothermal Sediment.</title>
        <authorList>
            <person name="Zhou Z."/>
            <person name="Liu Y."/>
            <person name="Xu W."/>
            <person name="Pan J."/>
            <person name="Luo Z.H."/>
            <person name="Li M."/>
        </authorList>
    </citation>
    <scope>NUCLEOTIDE SEQUENCE [LARGE SCALE GENOMIC DNA]</scope>
    <source>
        <strain evidence="3">SpSt-669</strain>
    </source>
</reference>
<feature type="region of interest" description="Disordered" evidence="1">
    <location>
        <begin position="23"/>
        <end position="54"/>
    </location>
</feature>
<dbReference type="AlphaFoldDB" id="A0A7J3G6S5"/>
<sequence length="115" mass="13029">MSSDDSYLDEYIINQRIYESMASQPPAYEPDYHEAQTRAPPRRKHGEEQGADEVGKGILSAKSVFYIIVFTAMATAVVNPSMLVVTLPLATLFASMLALARRRKRREPRRIGHEF</sequence>
<evidence type="ECO:0000313" key="3">
    <source>
        <dbReference type="EMBL" id="HGL41462.1"/>
    </source>
</evidence>
<gene>
    <name evidence="3" type="ORF">ENU43_07375</name>
</gene>
<protein>
    <submittedName>
        <fullName evidence="3">Uncharacterized protein</fullName>
    </submittedName>
</protein>
<feature type="transmembrane region" description="Helical" evidence="2">
    <location>
        <begin position="59"/>
        <end position="77"/>
    </location>
</feature>
<dbReference type="EMBL" id="DTCM01000087">
    <property type="protein sequence ID" value="HGL41462.1"/>
    <property type="molecule type" value="Genomic_DNA"/>
</dbReference>
<keyword evidence="2" id="KW-0812">Transmembrane</keyword>
<organism evidence="3">
    <name type="scientific">Caldiarchaeum subterraneum</name>
    <dbReference type="NCBI Taxonomy" id="311458"/>
    <lineage>
        <taxon>Archaea</taxon>
        <taxon>Nitrososphaerota</taxon>
        <taxon>Candidatus Caldarchaeales</taxon>
        <taxon>Candidatus Caldarchaeaceae</taxon>
        <taxon>Candidatus Caldarchaeum</taxon>
    </lineage>
</organism>
<comment type="caution">
    <text evidence="3">The sequence shown here is derived from an EMBL/GenBank/DDBJ whole genome shotgun (WGS) entry which is preliminary data.</text>
</comment>
<evidence type="ECO:0000256" key="1">
    <source>
        <dbReference type="SAM" id="MobiDB-lite"/>
    </source>
</evidence>
<accession>A0A7J3G6S5</accession>
<evidence type="ECO:0000256" key="2">
    <source>
        <dbReference type="SAM" id="Phobius"/>
    </source>
</evidence>
<name>A0A7J3G6S5_CALS0</name>